<dbReference type="Proteomes" id="UP000002051">
    <property type="component" value="Unassembled WGS sequence"/>
</dbReference>
<sequence>MPEARDRRVIPLDVDTLFRRPFSAVFQESEPLSVTPAPAPFTAGLDLFFTERTPVRREVARARRSPGSENTPPTTARRGRGRATASRSALPSWYPRTPLQDITAIVRAIERRRERQGTEEIEQTGTPVHANQLTIFSDPSSFSAAIGSSSRVHKKSPKSCIKLKTPYGSKVPKIIIDIAKLPAAEDGESELLTPQKKLLHSIDIIEREVKQELMKLKRTPTAKKAEHQKRVRTLMSMR</sequence>
<feature type="region of interest" description="Disordered" evidence="1">
    <location>
        <begin position="57"/>
        <end position="94"/>
    </location>
</feature>
<dbReference type="EMBL" id="CM001223">
    <property type="protein sequence ID" value="AES81420.1"/>
    <property type="molecule type" value="Genomic_DNA"/>
</dbReference>
<dbReference type="STRING" id="3880.G7KUG0"/>
<dbReference type="GO" id="GO:0005634">
    <property type="term" value="C:nucleus"/>
    <property type="evidence" value="ECO:0007669"/>
    <property type="project" value="InterPro"/>
</dbReference>
<dbReference type="InterPro" id="IPR034590">
    <property type="entry name" value="POLYCHOME/GIG1"/>
</dbReference>
<dbReference type="GO" id="GO:0051783">
    <property type="term" value="P:regulation of nuclear division"/>
    <property type="evidence" value="ECO:0007669"/>
    <property type="project" value="InterPro"/>
</dbReference>
<evidence type="ECO:0000313" key="4">
    <source>
        <dbReference type="EnsemblPlants" id="AES81420"/>
    </source>
</evidence>
<dbReference type="PANTHER" id="PTHR35119">
    <property type="entry name" value="PROTEIN POLYCHOME"/>
    <property type="match status" value="1"/>
</dbReference>
<dbReference type="AlphaFoldDB" id="G7KUG0"/>
<gene>
    <name evidence="4" type="primary">11428198</name>
    <name evidence="2" type="ordered locus">MTR_7g092570</name>
    <name evidence="3" type="ORF">MtrunA17_Chr7g0258191</name>
</gene>
<evidence type="ECO:0000313" key="3">
    <source>
        <dbReference type="EMBL" id="RHN47920.1"/>
    </source>
</evidence>
<reference evidence="4" key="3">
    <citation type="submission" date="2015-04" db="UniProtKB">
        <authorList>
            <consortium name="EnsemblPlants"/>
        </authorList>
    </citation>
    <scope>IDENTIFICATION</scope>
    <source>
        <strain evidence="4">cv. Jemalong A17</strain>
    </source>
</reference>
<dbReference type="Gramene" id="rna42574">
    <property type="protein sequence ID" value="RHN47920.1"/>
    <property type="gene ID" value="gene42574"/>
</dbReference>
<reference evidence="3" key="4">
    <citation type="journal article" date="2018" name="Nat. Plants">
        <title>Whole-genome landscape of Medicago truncatula symbiotic genes.</title>
        <authorList>
            <person name="Pecrix Y."/>
            <person name="Gamas P."/>
            <person name="Carrere S."/>
        </authorList>
    </citation>
    <scope>NUCLEOTIDE SEQUENCE</scope>
    <source>
        <tissue evidence="3">Leaves</tissue>
    </source>
</reference>
<accession>G7KUG0</accession>
<keyword evidence="5" id="KW-1185">Reference proteome</keyword>
<dbReference type="PaxDb" id="3880-AES81420"/>
<organism evidence="2 5">
    <name type="scientific">Medicago truncatula</name>
    <name type="common">Barrel medic</name>
    <name type="synonym">Medicago tribuloides</name>
    <dbReference type="NCBI Taxonomy" id="3880"/>
    <lineage>
        <taxon>Eukaryota</taxon>
        <taxon>Viridiplantae</taxon>
        <taxon>Streptophyta</taxon>
        <taxon>Embryophyta</taxon>
        <taxon>Tracheophyta</taxon>
        <taxon>Spermatophyta</taxon>
        <taxon>Magnoliopsida</taxon>
        <taxon>eudicotyledons</taxon>
        <taxon>Gunneridae</taxon>
        <taxon>Pentapetalae</taxon>
        <taxon>rosids</taxon>
        <taxon>fabids</taxon>
        <taxon>Fabales</taxon>
        <taxon>Fabaceae</taxon>
        <taxon>Papilionoideae</taxon>
        <taxon>50 kb inversion clade</taxon>
        <taxon>NPAAA clade</taxon>
        <taxon>Hologalegina</taxon>
        <taxon>IRL clade</taxon>
        <taxon>Trifolieae</taxon>
        <taxon>Medicago</taxon>
    </lineage>
</organism>
<dbReference type="PANTHER" id="PTHR35119:SF1">
    <property type="entry name" value="PROTEIN POLYCHOME"/>
    <property type="match status" value="1"/>
</dbReference>
<dbReference type="HOGENOM" id="CLU_078386_0_0_1"/>
<name>G7KUG0_MEDTR</name>
<dbReference type="OrthoDB" id="1916775at2759"/>
<evidence type="ECO:0000313" key="5">
    <source>
        <dbReference type="Proteomes" id="UP000002051"/>
    </source>
</evidence>
<dbReference type="OMA" id="AENDGQH"/>
<dbReference type="eggNOG" id="ENOG502RZ6Y">
    <property type="taxonomic scope" value="Eukaryota"/>
</dbReference>
<reference evidence="2 5" key="2">
    <citation type="journal article" date="2014" name="BMC Genomics">
        <title>An improved genome release (version Mt4.0) for the model legume Medicago truncatula.</title>
        <authorList>
            <person name="Tang H."/>
            <person name="Krishnakumar V."/>
            <person name="Bidwell S."/>
            <person name="Rosen B."/>
            <person name="Chan A."/>
            <person name="Zhou S."/>
            <person name="Gentzbittel L."/>
            <person name="Childs K.L."/>
            <person name="Yandell M."/>
            <person name="Gundlach H."/>
            <person name="Mayer K.F."/>
            <person name="Schwartz D.C."/>
            <person name="Town C.D."/>
        </authorList>
    </citation>
    <scope>GENOME REANNOTATION</scope>
    <source>
        <strain evidence="4 5">cv. Jemalong A17</strain>
    </source>
</reference>
<evidence type="ECO:0000256" key="1">
    <source>
        <dbReference type="SAM" id="MobiDB-lite"/>
    </source>
</evidence>
<proteinExistence type="predicted"/>
<dbReference type="KEGG" id="mtr:11428198"/>
<dbReference type="EMBL" id="PSQE01000007">
    <property type="protein sequence ID" value="RHN47920.1"/>
    <property type="molecule type" value="Genomic_DNA"/>
</dbReference>
<dbReference type="EnsemblPlants" id="AES81420">
    <property type="protein sequence ID" value="AES81420"/>
    <property type="gene ID" value="MTR_7g092570"/>
</dbReference>
<feature type="compositionally biased region" description="Low complexity" evidence="1">
    <location>
        <begin position="71"/>
        <end position="89"/>
    </location>
</feature>
<evidence type="ECO:0000313" key="2">
    <source>
        <dbReference type="EMBL" id="AES81420.1"/>
    </source>
</evidence>
<protein>
    <submittedName>
        <fullName evidence="2">UV-B-insensitive protein, putative</fullName>
    </submittedName>
</protein>
<reference evidence="2 5" key="1">
    <citation type="journal article" date="2011" name="Nature">
        <title>The Medicago genome provides insight into the evolution of rhizobial symbioses.</title>
        <authorList>
            <person name="Young N.D."/>
            <person name="Debelle F."/>
            <person name="Oldroyd G.E."/>
            <person name="Geurts R."/>
            <person name="Cannon S.B."/>
            <person name="Udvardi M.K."/>
            <person name="Benedito V.A."/>
            <person name="Mayer K.F."/>
            <person name="Gouzy J."/>
            <person name="Schoof H."/>
            <person name="Van de Peer Y."/>
            <person name="Proost S."/>
            <person name="Cook D.R."/>
            <person name="Meyers B.C."/>
            <person name="Spannagl M."/>
            <person name="Cheung F."/>
            <person name="De Mita S."/>
            <person name="Krishnakumar V."/>
            <person name="Gundlach H."/>
            <person name="Zhou S."/>
            <person name="Mudge J."/>
            <person name="Bharti A.K."/>
            <person name="Murray J.D."/>
            <person name="Naoumkina M.A."/>
            <person name="Rosen B."/>
            <person name="Silverstein K.A."/>
            <person name="Tang H."/>
            <person name="Rombauts S."/>
            <person name="Zhao P.X."/>
            <person name="Zhou P."/>
            <person name="Barbe V."/>
            <person name="Bardou P."/>
            <person name="Bechner M."/>
            <person name="Bellec A."/>
            <person name="Berger A."/>
            <person name="Berges H."/>
            <person name="Bidwell S."/>
            <person name="Bisseling T."/>
            <person name="Choisne N."/>
            <person name="Couloux A."/>
            <person name="Denny R."/>
            <person name="Deshpande S."/>
            <person name="Dai X."/>
            <person name="Doyle J.J."/>
            <person name="Dudez A.M."/>
            <person name="Farmer A.D."/>
            <person name="Fouteau S."/>
            <person name="Franken C."/>
            <person name="Gibelin C."/>
            <person name="Gish J."/>
            <person name="Goldstein S."/>
            <person name="Gonzalez A.J."/>
            <person name="Green P.J."/>
            <person name="Hallab A."/>
            <person name="Hartog M."/>
            <person name="Hua A."/>
            <person name="Humphray S.J."/>
            <person name="Jeong D.H."/>
            <person name="Jing Y."/>
            <person name="Jocker A."/>
            <person name="Kenton S.M."/>
            <person name="Kim D.J."/>
            <person name="Klee K."/>
            <person name="Lai H."/>
            <person name="Lang C."/>
            <person name="Lin S."/>
            <person name="Macmil S.L."/>
            <person name="Magdelenat G."/>
            <person name="Matthews L."/>
            <person name="McCorrison J."/>
            <person name="Monaghan E.L."/>
            <person name="Mun J.H."/>
            <person name="Najar F.Z."/>
            <person name="Nicholson C."/>
            <person name="Noirot C."/>
            <person name="O'Bleness M."/>
            <person name="Paule C.R."/>
            <person name="Poulain J."/>
            <person name="Prion F."/>
            <person name="Qin B."/>
            <person name="Qu C."/>
            <person name="Retzel E.F."/>
            <person name="Riddle C."/>
            <person name="Sallet E."/>
            <person name="Samain S."/>
            <person name="Samson N."/>
            <person name="Sanders I."/>
            <person name="Saurat O."/>
            <person name="Scarpelli C."/>
            <person name="Schiex T."/>
            <person name="Segurens B."/>
            <person name="Severin A.J."/>
            <person name="Sherrier D.J."/>
            <person name="Shi R."/>
            <person name="Sims S."/>
            <person name="Singer S.R."/>
            <person name="Sinharoy S."/>
            <person name="Sterck L."/>
            <person name="Viollet A."/>
            <person name="Wang B.B."/>
            <person name="Wang K."/>
            <person name="Wang M."/>
            <person name="Wang X."/>
            <person name="Warfsmann J."/>
            <person name="Weissenbach J."/>
            <person name="White D.D."/>
            <person name="White J.D."/>
            <person name="Wiley G.B."/>
            <person name="Wincker P."/>
            <person name="Xing Y."/>
            <person name="Yang L."/>
            <person name="Yao Z."/>
            <person name="Ying F."/>
            <person name="Zhai J."/>
            <person name="Zhou L."/>
            <person name="Zuber A."/>
            <person name="Denarie J."/>
            <person name="Dixon R.A."/>
            <person name="May G.D."/>
            <person name="Schwartz D.C."/>
            <person name="Rogers J."/>
            <person name="Quetier F."/>
            <person name="Town C.D."/>
            <person name="Roe B.A."/>
        </authorList>
    </citation>
    <scope>NUCLEOTIDE SEQUENCE [LARGE SCALE GENOMIC DNA]</scope>
    <source>
        <strain evidence="2">A17</strain>
        <strain evidence="4 5">cv. Jemalong A17</strain>
    </source>
</reference>
<dbReference type="Proteomes" id="UP000265566">
    <property type="component" value="Chromosome 7"/>
</dbReference>